<dbReference type="OrthoDB" id="10347829at2759"/>
<organism evidence="2 3">
    <name type="scientific">Perkinsus olseni</name>
    <name type="common">Perkinsus atlanticus</name>
    <dbReference type="NCBI Taxonomy" id="32597"/>
    <lineage>
        <taxon>Eukaryota</taxon>
        <taxon>Sar</taxon>
        <taxon>Alveolata</taxon>
        <taxon>Perkinsozoa</taxon>
        <taxon>Perkinsea</taxon>
        <taxon>Perkinsida</taxon>
        <taxon>Perkinsidae</taxon>
        <taxon>Perkinsus</taxon>
    </lineage>
</organism>
<feature type="signal peptide" evidence="1">
    <location>
        <begin position="1"/>
        <end position="17"/>
    </location>
</feature>
<dbReference type="Proteomes" id="UP000541610">
    <property type="component" value="Unassembled WGS sequence"/>
</dbReference>
<dbReference type="EMBL" id="JABANP010000071">
    <property type="protein sequence ID" value="KAF4691786.1"/>
    <property type="molecule type" value="Genomic_DNA"/>
</dbReference>
<comment type="caution">
    <text evidence="2">The sequence shown here is derived from an EMBL/GenBank/DDBJ whole genome shotgun (WGS) entry which is preliminary data.</text>
</comment>
<gene>
    <name evidence="2" type="ORF">FOZ60_014801</name>
</gene>
<dbReference type="AlphaFoldDB" id="A0A7J6P7Q1"/>
<feature type="chain" id="PRO_5029796169" evidence="1">
    <location>
        <begin position="18"/>
        <end position="147"/>
    </location>
</feature>
<evidence type="ECO:0000256" key="1">
    <source>
        <dbReference type="SAM" id="SignalP"/>
    </source>
</evidence>
<sequence length="147" mass="15600">MQTIVGILCFMGLRSFAVDWEALESPRIYLKIYPQPDALPGIERSVNASGQGGVYERPFGTCPDCSCTSPASPMVAQKGYGIISVICTEECSGASSCQKPPVGSVECQPFGSCLINCQNDKDCPGPDGICQSFDVPKGTACMYKPQA</sequence>
<evidence type="ECO:0000313" key="3">
    <source>
        <dbReference type="Proteomes" id="UP000541610"/>
    </source>
</evidence>
<accession>A0A7J6P7Q1</accession>
<proteinExistence type="predicted"/>
<name>A0A7J6P7Q1_PEROL</name>
<keyword evidence="1" id="KW-0732">Signal</keyword>
<protein>
    <submittedName>
        <fullName evidence="2">Uncharacterized protein</fullName>
    </submittedName>
</protein>
<evidence type="ECO:0000313" key="2">
    <source>
        <dbReference type="EMBL" id="KAF4691786.1"/>
    </source>
</evidence>
<reference evidence="2 3" key="1">
    <citation type="submission" date="2020-04" db="EMBL/GenBank/DDBJ databases">
        <title>Perkinsus olseni comparative genomics.</title>
        <authorList>
            <person name="Bogema D.R."/>
        </authorList>
    </citation>
    <scope>NUCLEOTIDE SEQUENCE [LARGE SCALE GENOMIC DNA]</scope>
    <source>
        <strain evidence="2">00978-12</strain>
    </source>
</reference>